<dbReference type="GO" id="GO:0005886">
    <property type="term" value="C:plasma membrane"/>
    <property type="evidence" value="ECO:0007669"/>
    <property type="project" value="InterPro"/>
</dbReference>
<name>A0A644XUX2_9ZZZZ</name>
<sequence length="191" mass="22329">MKTAEKQYIVKSITTALPVVVVLFLLFSCTSNVPEQIDPVQNRADFPRLHSMDVSTVISDSGITRYRIVTPQWDIYDRSSQPYWEFPYGVHFERFDEQLVIDANIHSEYAKYLENEQIWELKGNVRATNIQGELFETEQLFWDQKSEKIYSDSLIKITQEDYIIIGKGFESNQEMTKYQVKQTQGVIPVNE</sequence>
<dbReference type="AlphaFoldDB" id="A0A644XUX2"/>
<comment type="caution">
    <text evidence="1">The sequence shown here is derived from an EMBL/GenBank/DDBJ whole genome shotgun (WGS) entry which is preliminary data.</text>
</comment>
<dbReference type="GO" id="GO:0015221">
    <property type="term" value="F:lipopolysaccharide transmembrane transporter activity"/>
    <property type="evidence" value="ECO:0007669"/>
    <property type="project" value="InterPro"/>
</dbReference>
<organism evidence="1">
    <name type="scientific">bioreactor metagenome</name>
    <dbReference type="NCBI Taxonomy" id="1076179"/>
    <lineage>
        <taxon>unclassified sequences</taxon>
        <taxon>metagenomes</taxon>
        <taxon>ecological metagenomes</taxon>
    </lineage>
</organism>
<evidence type="ECO:0000313" key="1">
    <source>
        <dbReference type="EMBL" id="MPM20016.1"/>
    </source>
</evidence>
<dbReference type="Pfam" id="PF06835">
    <property type="entry name" value="LptC"/>
    <property type="match status" value="1"/>
</dbReference>
<dbReference type="InterPro" id="IPR026265">
    <property type="entry name" value="LptC"/>
</dbReference>
<proteinExistence type="predicted"/>
<reference evidence="1" key="1">
    <citation type="submission" date="2019-08" db="EMBL/GenBank/DDBJ databases">
        <authorList>
            <person name="Kucharzyk K."/>
            <person name="Murdoch R.W."/>
            <person name="Higgins S."/>
            <person name="Loffler F."/>
        </authorList>
    </citation>
    <scope>NUCLEOTIDE SEQUENCE</scope>
</reference>
<dbReference type="PROSITE" id="PS51257">
    <property type="entry name" value="PROKAR_LIPOPROTEIN"/>
    <property type="match status" value="1"/>
</dbReference>
<gene>
    <name evidence="1" type="primary">lptC_3</name>
    <name evidence="1" type="ORF">SDC9_66443</name>
</gene>
<dbReference type="Gene3D" id="2.60.450.10">
    <property type="entry name" value="Lipopolysaccharide (LPS) transport protein A like domain"/>
    <property type="match status" value="1"/>
</dbReference>
<dbReference type="InterPro" id="IPR010664">
    <property type="entry name" value="LipoPS_assembly_LptC-rel"/>
</dbReference>
<protein>
    <submittedName>
        <fullName evidence="1">Lipopolysaccharide export system protein LptC</fullName>
    </submittedName>
</protein>
<accession>A0A644XUX2</accession>
<dbReference type="NCBIfam" id="TIGR04409">
    <property type="entry name" value="LptC_YrbK"/>
    <property type="match status" value="1"/>
</dbReference>
<dbReference type="EMBL" id="VSSQ01003292">
    <property type="protein sequence ID" value="MPM20016.1"/>
    <property type="molecule type" value="Genomic_DNA"/>
</dbReference>